<dbReference type="PANTHER" id="PTHR33154">
    <property type="entry name" value="TRANSCRIPTIONAL REGULATOR, ARSR FAMILY"/>
    <property type="match status" value="1"/>
</dbReference>
<comment type="caution">
    <text evidence="5">The sequence shown here is derived from an EMBL/GenBank/DDBJ whole genome shotgun (WGS) entry which is preliminary data.</text>
</comment>
<dbReference type="InterPro" id="IPR036388">
    <property type="entry name" value="WH-like_DNA-bd_sf"/>
</dbReference>
<evidence type="ECO:0000313" key="5">
    <source>
        <dbReference type="EMBL" id="TCO84533.1"/>
    </source>
</evidence>
<dbReference type="SUPFAM" id="SSF46785">
    <property type="entry name" value="Winged helix' DNA-binding domain"/>
    <property type="match status" value="1"/>
</dbReference>
<keyword evidence="2" id="KW-0238">DNA-binding</keyword>
<dbReference type="NCBIfam" id="NF033788">
    <property type="entry name" value="HTH_metalloreg"/>
    <property type="match status" value="1"/>
</dbReference>
<reference evidence="5 6" key="1">
    <citation type="submission" date="2019-03" db="EMBL/GenBank/DDBJ databases">
        <title>Genomic Encyclopedia of Type Strains, Phase IV (KMG-IV): sequencing the most valuable type-strain genomes for metagenomic binning, comparative biology and taxonomic classification.</title>
        <authorList>
            <person name="Goeker M."/>
        </authorList>
    </citation>
    <scope>NUCLEOTIDE SEQUENCE [LARGE SCALE GENOMIC DNA]</scope>
    <source>
        <strain evidence="5 6">DSM 28559</strain>
    </source>
</reference>
<dbReference type="InterPro" id="IPR001845">
    <property type="entry name" value="HTH_ArsR_DNA-bd_dom"/>
</dbReference>
<proteinExistence type="predicted"/>
<keyword evidence="3" id="KW-0804">Transcription</keyword>
<gene>
    <name evidence="5" type="ORF">EV212_107135</name>
</gene>
<keyword evidence="6" id="KW-1185">Reference proteome</keyword>
<dbReference type="Gene3D" id="1.10.10.10">
    <property type="entry name" value="Winged helix-like DNA-binding domain superfamily/Winged helix DNA-binding domain"/>
    <property type="match status" value="1"/>
</dbReference>
<accession>A0A4R2LAW7</accession>
<dbReference type="InterPro" id="IPR051081">
    <property type="entry name" value="HTH_MetalResp_TranReg"/>
</dbReference>
<dbReference type="CDD" id="cd00090">
    <property type="entry name" value="HTH_ARSR"/>
    <property type="match status" value="1"/>
</dbReference>
<dbReference type="OrthoDB" id="9798835at2"/>
<dbReference type="GO" id="GO:0003700">
    <property type="term" value="F:DNA-binding transcription factor activity"/>
    <property type="evidence" value="ECO:0007669"/>
    <property type="project" value="InterPro"/>
</dbReference>
<dbReference type="InterPro" id="IPR011991">
    <property type="entry name" value="ArsR-like_HTH"/>
</dbReference>
<dbReference type="Proteomes" id="UP000295711">
    <property type="component" value="Unassembled WGS sequence"/>
</dbReference>
<dbReference type="AlphaFoldDB" id="A0A4R2LAW7"/>
<protein>
    <submittedName>
        <fullName evidence="5">ArsR family transcriptional regulator</fullName>
    </submittedName>
</protein>
<evidence type="ECO:0000256" key="2">
    <source>
        <dbReference type="ARBA" id="ARBA00023125"/>
    </source>
</evidence>
<evidence type="ECO:0000259" key="4">
    <source>
        <dbReference type="PROSITE" id="PS50987"/>
    </source>
</evidence>
<dbReference type="Pfam" id="PF01022">
    <property type="entry name" value="HTH_5"/>
    <property type="match status" value="1"/>
</dbReference>
<evidence type="ECO:0000313" key="6">
    <source>
        <dbReference type="Proteomes" id="UP000295711"/>
    </source>
</evidence>
<dbReference type="PANTHER" id="PTHR33154:SF33">
    <property type="entry name" value="TRANSCRIPTIONAL REPRESSOR SDPR"/>
    <property type="match status" value="1"/>
</dbReference>
<name>A0A4R2LAW7_9FIRM</name>
<evidence type="ECO:0000256" key="1">
    <source>
        <dbReference type="ARBA" id="ARBA00023015"/>
    </source>
</evidence>
<dbReference type="EMBL" id="SLXA01000007">
    <property type="protein sequence ID" value="TCO84533.1"/>
    <property type="molecule type" value="Genomic_DNA"/>
</dbReference>
<evidence type="ECO:0000256" key="3">
    <source>
        <dbReference type="ARBA" id="ARBA00023163"/>
    </source>
</evidence>
<feature type="domain" description="HTH arsR-type" evidence="4">
    <location>
        <begin position="11"/>
        <end position="109"/>
    </location>
</feature>
<organism evidence="5 6">
    <name type="scientific">Frisingicoccus caecimuris</name>
    <dbReference type="NCBI Taxonomy" id="1796636"/>
    <lineage>
        <taxon>Bacteria</taxon>
        <taxon>Bacillati</taxon>
        <taxon>Bacillota</taxon>
        <taxon>Clostridia</taxon>
        <taxon>Lachnospirales</taxon>
        <taxon>Lachnospiraceae</taxon>
        <taxon>Frisingicoccus</taxon>
    </lineage>
</organism>
<sequence length="124" mass="14476">MSEHSNEIKQLAEEFEACQKVLLALGDENRQHLILEMMKIDECGGVRVGTITEKTNLSRPAVSHHIQILKEAGILKMRREGTKHYYYFDADTEAMNRLIHMLEHAKRFMEQLPDRSVQKAERRL</sequence>
<dbReference type="InterPro" id="IPR036390">
    <property type="entry name" value="WH_DNA-bd_sf"/>
</dbReference>
<dbReference type="PRINTS" id="PR00778">
    <property type="entry name" value="HTHARSR"/>
</dbReference>
<dbReference type="SMART" id="SM00418">
    <property type="entry name" value="HTH_ARSR"/>
    <property type="match status" value="1"/>
</dbReference>
<keyword evidence="1" id="KW-0805">Transcription regulation</keyword>
<dbReference type="RefSeq" id="WP_132091849.1">
    <property type="nucleotide sequence ID" value="NZ_JANKAQ010000006.1"/>
</dbReference>
<dbReference type="PROSITE" id="PS50987">
    <property type="entry name" value="HTH_ARSR_2"/>
    <property type="match status" value="1"/>
</dbReference>
<dbReference type="GO" id="GO:0003677">
    <property type="term" value="F:DNA binding"/>
    <property type="evidence" value="ECO:0007669"/>
    <property type="project" value="UniProtKB-KW"/>
</dbReference>